<feature type="domain" description="HIT" evidence="2">
    <location>
        <begin position="10"/>
        <end position="120"/>
    </location>
</feature>
<organism evidence="3 4">
    <name type="scientific">Streptomyces flavotricini</name>
    <dbReference type="NCBI Taxonomy" id="66888"/>
    <lineage>
        <taxon>Bacteria</taxon>
        <taxon>Bacillati</taxon>
        <taxon>Actinomycetota</taxon>
        <taxon>Actinomycetes</taxon>
        <taxon>Kitasatosporales</taxon>
        <taxon>Streptomycetaceae</taxon>
        <taxon>Streptomyces</taxon>
    </lineage>
</organism>
<evidence type="ECO:0000259" key="2">
    <source>
        <dbReference type="PROSITE" id="PS51084"/>
    </source>
</evidence>
<keyword evidence="4" id="KW-1185">Reference proteome</keyword>
<evidence type="ECO:0000313" key="3">
    <source>
        <dbReference type="EMBL" id="MCC0096940.1"/>
    </source>
</evidence>
<dbReference type="EMBL" id="JAINUL010000001">
    <property type="protein sequence ID" value="MCC0096940.1"/>
    <property type="molecule type" value="Genomic_DNA"/>
</dbReference>
<dbReference type="InterPro" id="IPR011146">
    <property type="entry name" value="HIT-like"/>
</dbReference>
<dbReference type="GO" id="GO:0016787">
    <property type="term" value="F:hydrolase activity"/>
    <property type="evidence" value="ECO:0007669"/>
    <property type="project" value="UniProtKB-KW"/>
</dbReference>
<comment type="caution">
    <text evidence="1">Lacks conserved residue(s) required for the propagation of feature annotation.</text>
</comment>
<comment type="caution">
    <text evidence="3">The sequence shown here is derived from an EMBL/GenBank/DDBJ whole genome shotgun (WGS) entry which is preliminary data.</text>
</comment>
<dbReference type="PROSITE" id="PS51084">
    <property type="entry name" value="HIT_2"/>
    <property type="match status" value="1"/>
</dbReference>
<dbReference type="Gene3D" id="3.30.428.10">
    <property type="entry name" value="HIT-like"/>
    <property type="match status" value="1"/>
</dbReference>
<dbReference type="RefSeq" id="WP_229337626.1">
    <property type="nucleotide sequence ID" value="NZ_JAINUL010000001.1"/>
</dbReference>
<accession>A0ABS8E754</accession>
<name>A0ABS8E754_9ACTN</name>
<reference evidence="3 4" key="1">
    <citation type="submission" date="2021-08" db="EMBL/GenBank/DDBJ databases">
        <title>Genomic Architecture of Streptomyces flavotricini NGL1 and Streptomyces erythrochromogenes HMS4 With Differential Plant Beneficial attributes and laccase production capabilities.</title>
        <authorList>
            <person name="Salwan R."/>
            <person name="Kaur R."/>
            <person name="Sharma V."/>
        </authorList>
    </citation>
    <scope>NUCLEOTIDE SEQUENCE [LARGE SCALE GENOMIC DNA]</scope>
    <source>
        <strain evidence="3 4">NGL1</strain>
    </source>
</reference>
<evidence type="ECO:0000313" key="4">
    <source>
        <dbReference type="Proteomes" id="UP001520654"/>
    </source>
</evidence>
<dbReference type="InterPro" id="IPR036265">
    <property type="entry name" value="HIT-like_sf"/>
</dbReference>
<dbReference type="Proteomes" id="UP001520654">
    <property type="component" value="Unassembled WGS sequence"/>
</dbReference>
<dbReference type="SUPFAM" id="SSF54197">
    <property type="entry name" value="HIT-like"/>
    <property type="match status" value="1"/>
</dbReference>
<proteinExistence type="predicted"/>
<evidence type="ECO:0000256" key="1">
    <source>
        <dbReference type="PROSITE-ProRule" id="PRU00464"/>
    </source>
</evidence>
<sequence>MTNGDWRNDRIGSAHRGENPTVLRRLDQGFAVIGDRQFLPGYAVLLTDDPSVTRLSDLPRARRLAYLGDMERLAGAVERACRRLDPAFRRVNIEILGNTDPYLHAHIWPRYDWEPADRVRMPVWLYGDEYMRGSRYGLGPRHDGLRAAIGEELDRSAEAEAEAEADADA</sequence>
<keyword evidence="3" id="KW-0378">Hydrolase</keyword>
<protein>
    <submittedName>
        <fullName evidence="3">Diadenosine tetraphosphate hydrolase</fullName>
    </submittedName>
</protein>
<gene>
    <name evidence="3" type="ORF">K7B10_19515</name>
</gene>